<keyword evidence="3" id="KW-1185">Reference proteome</keyword>
<organism evidence="2 3">
    <name type="scientific">Blattamonas nauphoetae</name>
    <dbReference type="NCBI Taxonomy" id="2049346"/>
    <lineage>
        <taxon>Eukaryota</taxon>
        <taxon>Metamonada</taxon>
        <taxon>Preaxostyla</taxon>
        <taxon>Oxymonadida</taxon>
        <taxon>Blattamonas</taxon>
    </lineage>
</organism>
<proteinExistence type="predicted"/>
<comment type="caution">
    <text evidence="2">The sequence shown here is derived from an EMBL/GenBank/DDBJ whole genome shotgun (WGS) entry which is preliminary data.</text>
</comment>
<gene>
    <name evidence="2" type="ORF">BLNAU_10376</name>
</gene>
<evidence type="ECO:0008006" key="4">
    <source>
        <dbReference type="Google" id="ProtNLM"/>
    </source>
</evidence>
<evidence type="ECO:0000313" key="3">
    <source>
        <dbReference type="Proteomes" id="UP001281761"/>
    </source>
</evidence>
<feature type="region of interest" description="Disordered" evidence="1">
    <location>
        <begin position="451"/>
        <end position="502"/>
    </location>
</feature>
<sequence length="723" mass="80643">MENQNSNTDTKTKILTLIAALGSSQGLLDDAELTPVKHRLFLESKSLFVCDPNDQTIHQPILSLLRQISINSQIDLVEAGFLAQTIFFNSTSPSTIFDALFVLCELPIKHESLILSTLHQFHADRTFSIVTSAITAKSSLALFRFVLFLFIVTNRCVNHLSPKSPSLIPILRLLFWSDLDTFNSMDEHEQQEYHSTLESVDVASTFLKVCSTVFRYRAGLDGADTGTFGGIMCETENLLLRLIATILNTSTDQSILPRGITGPLVVPLLNTCALFRGRNDNLQRLLWDVKEMWPANQSLPDWQIESQTELGIELFGASENRLSVIGSEILGGNTGPHPDADVDWSWLWKTHDERAGPGHHAGLARSMIISLLTLVEDPSQLSLSLLSGGLRPWDSRKPVSEIFMEGSVMNEATLDELVSAMFKENEMAEKETVVMEQVVLRELKGTDDMLLNENQSDTDDPPSQPIEIKKKGRGANPKGRKQTPTTKRKRGGRTDTEEGAPTVLDEIEDIVSDDFGGFDVNEWPSTSDRPLTNRDITQARAKLHGVMSKCFNHVTGEYSGRDVLCLFGWTWAALIHHGDALLSDEGLKEARLLCANTIVMICVEWIEKCLEEEKLGREAEEREKITQAVIRKNSHLFSTNDTPPSSLFFTSPSSVVSFTQRIAPQSQKQTRLPLPDIPTRQKIRFLFRLLPPNLVSVVSECVVANCGYNVRITAIYVRQLLGI</sequence>
<feature type="compositionally biased region" description="Basic residues" evidence="1">
    <location>
        <begin position="470"/>
        <end position="491"/>
    </location>
</feature>
<accession>A0ABQ9XTB2</accession>
<reference evidence="2 3" key="1">
    <citation type="journal article" date="2022" name="bioRxiv">
        <title>Genomics of Preaxostyla Flagellates Illuminates Evolutionary Transitions and the Path Towards Mitochondrial Loss.</title>
        <authorList>
            <person name="Novak L.V.F."/>
            <person name="Treitli S.C."/>
            <person name="Pyrih J."/>
            <person name="Halakuc P."/>
            <person name="Pipaliya S.V."/>
            <person name="Vacek V."/>
            <person name="Brzon O."/>
            <person name="Soukal P."/>
            <person name="Eme L."/>
            <person name="Dacks J.B."/>
            <person name="Karnkowska A."/>
            <person name="Elias M."/>
            <person name="Hampl V."/>
        </authorList>
    </citation>
    <scope>NUCLEOTIDE SEQUENCE [LARGE SCALE GENOMIC DNA]</scope>
    <source>
        <strain evidence="2">NAU3</strain>
        <tissue evidence="2">Gut</tissue>
    </source>
</reference>
<dbReference type="EMBL" id="JARBJD010000075">
    <property type="protein sequence ID" value="KAK2954720.1"/>
    <property type="molecule type" value="Genomic_DNA"/>
</dbReference>
<name>A0ABQ9XTB2_9EUKA</name>
<evidence type="ECO:0000256" key="1">
    <source>
        <dbReference type="SAM" id="MobiDB-lite"/>
    </source>
</evidence>
<dbReference type="Proteomes" id="UP001281761">
    <property type="component" value="Unassembled WGS sequence"/>
</dbReference>
<evidence type="ECO:0000313" key="2">
    <source>
        <dbReference type="EMBL" id="KAK2954720.1"/>
    </source>
</evidence>
<protein>
    <recommendedName>
        <fullName evidence="4">Telomere length regulation protein conserved domain-containing protein</fullName>
    </recommendedName>
</protein>